<dbReference type="KEGG" id="sva:SVA_1015"/>
<evidence type="ECO:0000256" key="4">
    <source>
        <dbReference type="ARBA" id="ARBA00022989"/>
    </source>
</evidence>
<dbReference type="EMBL" id="AP014936">
    <property type="protein sequence ID" value="BAU47594.1"/>
    <property type="molecule type" value="Genomic_DNA"/>
</dbReference>
<keyword evidence="5 6" id="KW-0472">Membrane</keyword>
<proteinExistence type="inferred from homology"/>
<feature type="transmembrane region" description="Helical" evidence="6">
    <location>
        <begin position="12"/>
        <end position="30"/>
    </location>
</feature>
<feature type="transmembrane region" description="Helical" evidence="6">
    <location>
        <begin position="203"/>
        <end position="224"/>
    </location>
</feature>
<feature type="transmembrane region" description="Helical" evidence="6">
    <location>
        <begin position="68"/>
        <end position="87"/>
    </location>
</feature>
<reference evidence="7 8" key="1">
    <citation type="submission" date="2015-08" db="EMBL/GenBank/DDBJ databases">
        <title>Complete genome sequence of Sulfurifustis variabilis.</title>
        <authorList>
            <person name="Miura A."/>
            <person name="Kojima H."/>
            <person name="Fukui M."/>
        </authorList>
    </citation>
    <scope>NUCLEOTIDE SEQUENCE [LARGE SCALE GENOMIC DNA]</scope>
    <source>
        <strain evidence="8">skN76</strain>
    </source>
</reference>
<evidence type="ECO:0000256" key="5">
    <source>
        <dbReference type="ARBA" id="ARBA00023136"/>
    </source>
</evidence>
<dbReference type="Proteomes" id="UP000218899">
    <property type="component" value="Chromosome"/>
</dbReference>
<protein>
    <recommendedName>
        <fullName evidence="9">Permease</fullName>
    </recommendedName>
</protein>
<keyword evidence="3 6" id="KW-0812">Transmembrane</keyword>
<dbReference type="OrthoDB" id="5761230at2"/>
<dbReference type="GO" id="GO:0055085">
    <property type="term" value="P:transmembrane transport"/>
    <property type="evidence" value="ECO:0007669"/>
    <property type="project" value="TreeGrafter"/>
</dbReference>
<feature type="transmembrane region" description="Helical" evidence="6">
    <location>
        <begin position="36"/>
        <end position="56"/>
    </location>
</feature>
<evidence type="ECO:0008006" key="9">
    <source>
        <dbReference type="Google" id="ProtNLM"/>
    </source>
</evidence>
<feature type="transmembrane region" description="Helical" evidence="6">
    <location>
        <begin position="265"/>
        <end position="285"/>
    </location>
</feature>
<feature type="transmembrane region" description="Helical" evidence="6">
    <location>
        <begin position="305"/>
        <end position="330"/>
    </location>
</feature>
<evidence type="ECO:0000313" key="8">
    <source>
        <dbReference type="Proteomes" id="UP000218899"/>
    </source>
</evidence>
<comment type="subcellular location">
    <subcellularLocation>
        <location evidence="1">Membrane</location>
        <topology evidence="1">Multi-pass membrane protein</topology>
    </subcellularLocation>
</comment>
<evidence type="ECO:0000256" key="3">
    <source>
        <dbReference type="ARBA" id="ARBA00022692"/>
    </source>
</evidence>
<dbReference type="GO" id="GO:0016020">
    <property type="term" value="C:membrane"/>
    <property type="evidence" value="ECO:0007669"/>
    <property type="project" value="UniProtKB-SubCell"/>
</dbReference>
<comment type="similarity">
    <text evidence="2">Belongs to the autoinducer-2 exporter (AI-2E) (TC 2.A.86) family.</text>
</comment>
<evidence type="ECO:0000313" key="7">
    <source>
        <dbReference type="EMBL" id="BAU47594.1"/>
    </source>
</evidence>
<sequence length="349" mass="37598">MDPLPVSFTRKVLIASAISLAVVLGVWFLFHTAQIVLLFYVGVLLALVLHAGAGVLGRYLRIPGVWSLVAFLLLLVAAFWLVGRLLAPPVADQLNQLGDQLPEAVERLEERARQYPLVRRALDQLPGAVETVQQTDWLAGVRGLFSVTAAVLTGVAVFLAVGIYLAADPAAYTHVLVQLFPVARRRRIAAVLERLGHVLRMWLLGRALGMTFVGMLTAIGLFALDMPLALALGLIAGLLDFIPNIGPLLAAVPALLIALMEGPTLALYVAALYLGIQALEGYLIVPLIEQKVVRIAPALNVIGQILLTVMFGFLGLLLATPLIVMLMVLVQELYIKDVLEAGRSRPEPG</sequence>
<dbReference type="PANTHER" id="PTHR21716:SF62">
    <property type="entry name" value="TRANSPORT PROTEIN YDBI-RELATED"/>
    <property type="match status" value="1"/>
</dbReference>
<dbReference type="AlphaFoldDB" id="A0A1B4V885"/>
<dbReference type="Pfam" id="PF01594">
    <property type="entry name" value="AI-2E_transport"/>
    <property type="match status" value="1"/>
</dbReference>
<keyword evidence="4 6" id="KW-1133">Transmembrane helix</keyword>
<organism evidence="7 8">
    <name type="scientific">Sulfurifustis variabilis</name>
    <dbReference type="NCBI Taxonomy" id="1675686"/>
    <lineage>
        <taxon>Bacteria</taxon>
        <taxon>Pseudomonadati</taxon>
        <taxon>Pseudomonadota</taxon>
        <taxon>Gammaproteobacteria</taxon>
        <taxon>Acidiferrobacterales</taxon>
        <taxon>Acidiferrobacteraceae</taxon>
        <taxon>Sulfurifustis</taxon>
    </lineage>
</organism>
<keyword evidence="8" id="KW-1185">Reference proteome</keyword>
<gene>
    <name evidence="7" type="ORF">SVA_1015</name>
</gene>
<evidence type="ECO:0000256" key="1">
    <source>
        <dbReference type="ARBA" id="ARBA00004141"/>
    </source>
</evidence>
<accession>A0A1B4V885</accession>
<dbReference type="PANTHER" id="PTHR21716">
    <property type="entry name" value="TRANSMEMBRANE PROTEIN"/>
    <property type="match status" value="1"/>
</dbReference>
<evidence type="ECO:0000256" key="2">
    <source>
        <dbReference type="ARBA" id="ARBA00009773"/>
    </source>
</evidence>
<name>A0A1B4V885_9GAMM</name>
<feature type="transmembrane region" description="Helical" evidence="6">
    <location>
        <begin position="144"/>
        <end position="167"/>
    </location>
</feature>
<dbReference type="RefSeq" id="WP_096459654.1">
    <property type="nucleotide sequence ID" value="NZ_AP014936.1"/>
</dbReference>
<evidence type="ECO:0000256" key="6">
    <source>
        <dbReference type="SAM" id="Phobius"/>
    </source>
</evidence>
<feature type="transmembrane region" description="Helical" evidence="6">
    <location>
        <begin position="230"/>
        <end position="258"/>
    </location>
</feature>
<dbReference type="InterPro" id="IPR002549">
    <property type="entry name" value="AI-2E-like"/>
</dbReference>